<dbReference type="EMBL" id="MEWJ01000052">
    <property type="protein sequence ID" value="OGC79299.1"/>
    <property type="molecule type" value="Genomic_DNA"/>
</dbReference>
<dbReference type="SUPFAM" id="SSF82607">
    <property type="entry name" value="YbaB-like"/>
    <property type="match status" value="1"/>
</dbReference>
<name>A0A1F4XCB7_UNCKA</name>
<reference evidence="1 2" key="1">
    <citation type="journal article" date="2016" name="Nat. Commun.">
        <title>Thousands of microbial genomes shed light on interconnected biogeochemical processes in an aquifer system.</title>
        <authorList>
            <person name="Anantharaman K."/>
            <person name="Brown C.T."/>
            <person name="Hug L.A."/>
            <person name="Sharon I."/>
            <person name="Castelle C.J."/>
            <person name="Probst A.J."/>
            <person name="Thomas B.C."/>
            <person name="Singh A."/>
            <person name="Wilkins M.J."/>
            <person name="Karaoz U."/>
            <person name="Brodie E.L."/>
            <person name="Williams K.H."/>
            <person name="Hubbard S.S."/>
            <person name="Banfield J.F."/>
        </authorList>
    </citation>
    <scope>NUCLEOTIDE SEQUENCE [LARGE SCALE GENOMIC DNA]</scope>
</reference>
<gene>
    <name evidence="1" type="ORF">A3K01_02325</name>
</gene>
<sequence length="88" mass="10283">MFDKLKDLNKLRKAQSDIKKQMENIFVTSERGRLRIVIRGDKRIEKLEIDGEDDKALRELLNDAFKDVDKKVEKQMRGQLQDLGLPGL</sequence>
<proteinExistence type="predicted"/>
<dbReference type="InterPro" id="IPR004401">
    <property type="entry name" value="YbaB/EbfC"/>
</dbReference>
<evidence type="ECO:0000313" key="1">
    <source>
        <dbReference type="EMBL" id="OGC79299.1"/>
    </source>
</evidence>
<accession>A0A1F4XCB7</accession>
<evidence type="ECO:0008006" key="3">
    <source>
        <dbReference type="Google" id="ProtNLM"/>
    </source>
</evidence>
<protein>
    <recommendedName>
        <fullName evidence="3">Nucleoid-associated protein, YbaB/EbfC family</fullName>
    </recommendedName>
</protein>
<dbReference type="InterPro" id="IPR036894">
    <property type="entry name" value="YbaB-like_sf"/>
</dbReference>
<dbReference type="Pfam" id="PF02575">
    <property type="entry name" value="YbaB_DNA_bd"/>
    <property type="match status" value="1"/>
</dbReference>
<dbReference type="Proteomes" id="UP000177845">
    <property type="component" value="Unassembled WGS sequence"/>
</dbReference>
<comment type="caution">
    <text evidence="1">The sequence shown here is derived from an EMBL/GenBank/DDBJ whole genome shotgun (WGS) entry which is preliminary data.</text>
</comment>
<evidence type="ECO:0000313" key="2">
    <source>
        <dbReference type="Proteomes" id="UP000177845"/>
    </source>
</evidence>
<dbReference type="GO" id="GO:0003677">
    <property type="term" value="F:DNA binding"/>
    <property type="evidence" value="ECO:0007669"/>
    <property type="project" value="InterPro"/>
</dbReference>
<dbReference type="Gene3D" id="3.30.1310.10">
    <property type="entry name" value="Nucleoid-associated protein YbaB-like domain"/>
    <property type="match status" value="1"/>
</dbReference>
<organism evidence="1 2">
    <name type="scientific">candidate division WWE3 bacterium RIFOXYD1_FULL_43_17</name>
    <dbReference type="NCBI Taxonomy" id="1802652"/>
    <lineage>
        <taxon>Bacteria</taxon>
        <taxon>Katanobacteria</taxon>
    </lineage>
</organism>
<dbReference type="AlphaFoldDB" id="A0A1F4XCB7"/>